<reference evidence="2 4" key="2">
    <citation type="submission" date="2016-10" db="EMBL/GenBank/DDBJ databases">
        <authorList>
            <person name="Varghese N."/>
            <person name="Submissions S."/>
        </authorList>
    </citation>
    <scope>NUCLEOTIDE SEQUENCE [LARGE SCALE GENOMIC DNA]</scope>
    <source>
        <strain evidence="2 4">CGMCC 1.7071</strain>
    </source>
</reference>
<dbReference type="STRING" id="501024.RTCCBAU85039_6172"/>
<reference evidence="3" key="3">
    <citation type="submission" date="2016-10" db="EMBL/GenBank/DDBJ databases">
        <authorList>
            <person name="Wibberg D."/>
        </authorList>
    </citation>
    <scope>NUCLEOTIDE SEQUENCE [LARGE SCALE GENOMIC DNA]</scope>
</reference>
<organism evidence="1 3">
    <name type="scientific">Rhizobium tibeticum</name>
    <dbReference type="NCBI Taxonomy" id="501024"/>
    <lineage>
        <taxon>Bacteria</taxon>
        <taxon>Pseudomonadati</taxon>
        <taxon>Pseudomonadota</taxon>
        <taxon>Alphaproteobacteria</taxon>
        <taxon>Hyphomicrobiales</taxon>
        <taxon>Rhizobiaceae</taxon>
        <taxon>Rhizobium/Agrobacterium group</taxon>
        <taxon>Rhizobium</taxon>
    </lineage>
</organism>
<gene>
    <name evidence="1" type="ORF">RTCCBAU85039_6172</name>
    <name evidence="2" type="ORF">SAMN05216228_104611</name>
</gene>
<dbReference type="Proteomes" id="UP000183063">
    <property type="component" value="Unassembled WGS sequence"/>
</dbReference>
<keyword evidence="4" id="KW-1185">Reference proteome</keyword>
<evidence type="ECO:0000313" key="4">
    <source>
        <dbReference type="Proteomes" id="UP000198939"/>
    </source>
</evidence>
<sequence length="37" mass="4224">MPRSGPEVADIFRRYGEAYRAQHTSLSTAQRRVMTAI</sequence>
<proteinExistence type="predicted"/>
<dbReference type="EMBL" id="FOCV01000046">
    <property type="protein sequence ID" value="SEP17694.1"/>
    <property type="molecule type" value="Genomic_DNA"/>
</dbReference>
<evidence type="ECO:0000313" key="1">
    <source>
        <dbReference type="EMBL" id="SEI19507.1"/>
    </source>
</evidence>
<accession>A0A1H8VQT9</accession>
<evidence type="ECO:0000313" key="3">
    <source>
        <dbReference type="Proteomes" id="UP000183063"/>
    </source>
</evidence>
<reference evidence="1" key="1">
    <citation type="submission" date="2016-10" db="EMBL/GenBank/DDBJ databases">
        <authorList>
            <person name="de Groot N.N."/>
        </authorList>
    </citation>
    <scope>NUCLEOTIDE SEQUENCE [LARGE SCALE GENOMIC DNA]</scope>
    <source>
        <strain evidence="1">CCBAU85039</strain>
    </source>
</reference>
<protein>
    <submittedName>
        <fullName evidence="1">Uncharacterized protein</fullName>
    </submittedName>
</protein>
<dbReference type="EMBL" id="FNXB01000058">
    <property type="protein sequence ID" value="SEI19507.1"/>
    <property type="molecule type" value="Genomic_DNA"/>
</dbReference>
<dbReference type="AlphaFoldDB" id="A0A1H8VQT9"/>
<name>A0A1H8VQT9_9HYPH</name>
<dbReference type="Proteomes" id="UP000198939">
    <property type="component" value="Unassembled WGS sequence"/>
</dbReference>
<evidence type="ECO:0000313" key="2">
    <source>
        <dbReference type="EMBL" id="SEP17694.1"/>
    </source>
</evidence>